<dbReference type="EMBL" id="LPUY01000103">
    <property type="protein sequence ID" value="KUP91187.1"/>
    <property type="molecule type" value="Genomic_DNA"/>
</dbReference>
<proteinExistence type="predicted"/>
<dbReference type="RefSeq" id="WP_068247913.1">
    <property type="nucleotide sequence ID" value="NZ_LPUY01000103.1"/>
</dbReference>
<dbReference type="AlphaFoldDB" id="A0A132BTP3"/>
<comment type="caution">
    <text evidence="1">The sequence shown here is derived from an EMBL/GenBank/DDBJ whole genome shotgun (WGS) entry which is preliminary data.</text>
</comment>
<evidence type="ECO:0000313" key="1">
    <source>
        <dbReference type="EMBL" id="KUP91187.1"/>
    </source>
</evidence>
<dbReference type="Gene3D" id="3.30.530.20">
    <property type="match status" value="1"/>
</dbReference>
<dbReference type="PATRIC" id="fig|1768241.3.peg.4140"/>
<keyword evidence="2" id="KW-1185">Reference proteome</keyword>
<evidence type="ECO:0008006" key="3">
    <source>
        <dbReference type="Google" id="ProtNLM"/>
    </source>
</evidence>
<evidence type="ECO:0000313" key="2">
    <source>
        <dbReference type="Proteomes" id="UP000068382"/>
    </source>
</evidence>
<protein>
    <recommendedName>
        <fullName evidence="3">Polyketide cyclase / dehydrase and lipid transport</fullName>
    </recommendedName>
</protein>
<dbReference type="SUPFAM" id="SSF55961">
    <property type="entry name" value="Bet v1-like"/>
    <property type="match status" value="1"/>
</dbReference>
<gene>
    <name evidence="1" type="ORF">TRIHO_39650</name>
</gene>
<dbReference type="Proteomes" id="UP000068382">
    <property type="component" value="Unassembled WGS sequence"/>
</dbReference>
<dbReference type="OrthoDB" id="7860307at2"/>
<accession>A0A132BTP3</accession>
<sequence>MQFETKEDIEGPIADIFAAITDFDTFERSAIRRGVEVQRHGTADNALTDLSWDVTFVFRGTERKMKLDVAESEPPNAIALVATGSGMVGDMKVELLALSPRRTRMTVQCNLTPKTLAARLLVQSLKLARSKLNRKFRLRVAEFARATEERLGVSV</sequence>
<name>A0A132BTP3_9RHOB</name>
<organism evidence="1 2">
    <name type="scientific">Tritonibacter horizontis</name>
    <dbReference type="NCBI Taxonomy" id="1768241"/>
    <lineage>
        <taxon>Bacteria</taxon>
        <taxon>Pseudomonadati</taxon>
        <taxon>Pseudomonadota</taxon>
        <taxon>Alphaproteobacteria</taxon>
        <taxon>Rhodobacterales</taxon>
        <taxon>Paracoccaceae</taxon>
        <taxon>Tritonibacter</taxon>
    </lineage>
</organism>
<reference evidence="1 2" key="1">
    <citation type="submission" date="2015-12" db="EMBL/GenBank/DDBJ databases">
        <title>Genome sequence of the marine Rhodobacteraceae strain O3.65, Candidatus Tritonibacter horizontis.</title>
        <authorList>
            <person name="Poehlein A."/>
            <person name="Giebel H.A."/>
            <person name="Voget S."/>
            <person name="Brinkhoff T."/>
        </authorList>
    </citation>
    <scope>NUCLEOTIDE SEQUENCE [LARGE SCALE GENOMIC DNA]</scope>
    <source>
        <strain evidence="1 2">O3.65</strain>
    </source>
</reference>
<dbReference type="InterPro" id="IPR023393">
    <property type="entry name" value="START-like_dom_sf"/>
</dbReference>
<dbReference type="CDD" id="cd07812">
    <property type="entry name" value="SRPBCC"/>
    <property type="match status" value="1"/>
</dbReference>